<comment type="caution">
    <text evidence="3">The sequence shown here is derived from an EMBL/GenBank/DDBJ whole genome shotgun (WGS) entry which is preliminary data.</text>
</comment>
<dbReference type="Gene3D" id="2.40.50.140">
    <property type="entry name" value="Nucleic acid-binding proteins"/>
    <property type="match status" value="1"/>
</dbReference>
<dbReference type="AlphaFoldDB" id="A0A445JVZ5"/>
<dbReference type="EMBL" id="QZWG01000007">
    <property type="protein sequence ID" value="RZC02629.1"/>
    <property type="molecule type" value="Genomic_DNA"/>
</dbReference>
<dbReference type="Proteomes" id="UP000289340">
    <property type="component" value="Chromosome 7"/>
</dbReference>
<name>A0A445JVZ5_GLYSO</name>
<evidence type="ECO:0000256" key="1">
    <source>
        <dbReference type="SAM" id="MobiDB-lite"/>
    </source>
</evidence>
<proteinExistence type="predicted"/>
<dbReference type="InterPro" id="IPR052579">
    <property type="entry name" value="Zinc_finger_SWIM"/>
</dbReference>
<evidence type="ECO:0000313" key="3">
    <source>
        <dbReference type="EMBL" id="RZC02629.1"/>
    </source>
</evidence>
<dbReference type="PANTHER" id="PTHR31569:SF4">
    <property type="entry name" value="SWIM-TYPE DOMAIN-CONTAINING PROTEIN"/>
    <property type="match status" value="1"/>
</dbReference>
<feature type="domain" description="OTU" evidence="2">
    <location>
        <begin position="653"/>
        <end position="788"/>
    </location>
</feature>
<reference evidence="3 4" key="1">
    <citation type="submission" date="2018-09" db="EMBL/GenBank/DDBJ databases">
        <title>A high-quality reference genome of wild soybean provides a powerful tool to mine soybean genomes.</title>
        <authorList>
            <person name="Xie M."/>
            <person name="Chung C.Y.L."/>
            <person name="Li M.-W."/>
            <person name="Wong F.-L."/>
            <person name="Chan T.-F."/>
            <person name="Lam H.-M."/>
        </authorList>
    </citation>
    <scope>NUCLEOTIDE SEQUENCE [LARGE SCALE GENOMIC DNA]</scope>
    <source>
        <strain evidence="4">cv. W05</strain>
        <tissue evidence="3">Hypocotyl of etiolated seedlings</tissue>
    </source>
</reference>
<feature type="compositionally biased region" description="Polar residues" evidence="1">
    <location>
        <begin position="1"/>
        <end position="18"/>
    </location>
</feature>
<accession>A0A445JVZ5</accession>
<dbReference type="Pfam" id="PF02721">
    <property type="entry name" value="DUF223"/>
    <property type="match status" value="1"/>
</dbReference>
<dbReference type="Pfam" id="PF10551">
    <property type="entry name" value="MULE"/>
    <property type="match status" value="1"/>
</dbReference>
<dbReference type="PANTHER" id="PTHR31569">
    <property type="entry name" value="SWIM-TYPE DOMAIN-CONTAINING PROTEIN"/>
    <property type="match status" value="1"/>
</dbReference>
<keyword evidence="4" id="KW-1185">Reference proteome</keyword>
<organism evidence="3 4">
    <name type="scientific">Glycine soja</name>
    <name type="common">Wild soybean</name>
    <dbReference type="NCBI Taxonomy" id="3848"/>
    <lineage>
        <taxon>Eukaryota</taxon>
        <taxon>Viridiplantae</taxon>
        <taxon>Streptophyta</taxon>
        <taxon>Embryophyta</taxon>
        <taxon>Tracheophyta</taxon>
        <taxon>Spermatophyta</taxon>
        <taxon>Magnoliopsida</taxon>
        <taxon>eudicotyledons</taxon>
        <taxon>Gunneridae</taxon>
        <taxon>Pentapetalae</taxon>
        <taxon>rosids</taxon>
        <taxon>fabids</taxon>
        <taxon>Fabales</taxon>
        <taxon>Fabaceae</taxon>
        <taxon>Papilionoideae</taxon>
        <taxon>50 kb inversion clade</taxon>
        <taxon>NPAAA clade</taxon>
        <taxon>indigoferoid/millettioid clade</taxon>
        <taxon>Phaseoleae</taxon>
        <taxon>Glycine</taxon>
        <taxon>Glycine subgen. Soja</taxon>
    </lineage>
</organism>
<dbReference type="InterPro" id="IPR003871">
    <property type="entry name" value="RFA1B/D_OB_1st"/>
</dbReference>
<dbReference type="InterPro" id="IPR018289">
    <property type="entry name" value="MULE_transposase_dom"/>
</dbReference>
<dbReference type="PROSITE" id="PS50802">
    <property type="entry name" value="OTU"/>
    <property type="match status" value="1"/>
</dbReference>
<gene>
    <name evidence="3" type="ORF">D0Y65_017658</name>
</gene>
<dbReference type="InterPro" id="IPR003323">
    <property type="entry name" value="OTU_dom"/>
</dbReference>
<protein>
    <submittedName>
        <fullName evidence="3">Protein FAR1-RELATED SEQUENCE 6</fullName>
    </submittedName>
</protein>
<sequence length="788" mass="90321">FVSKATSAPCSDQKNSSTRTREVQSPEVVMITSNESKTETLCISFTRVRSIINQCSPHFSFFLIVEFSYITNITLMTKESWNIIVRVLRLWFVPSLNGKGLRLSMEMVLLRMKGDKIHVSLRKTLIYKFIKDIKEDLVYKVGGDQVVLQQFKVLNMPPMMDEDQWRYDYAMSQEVHMDYDYDNQEECGVNEPHVDCSNAFNTSQGYVVGIRTVAHEHGFVAVIMRSDTETGSRGRSSFVLIGCERSGTYKCRNKEFVRKDIGSRKCGCPFMLREKPVHGGKGWMVKLICGIHNHELAKSLVGHPYAERLTKEEKKISADMTKSMVKPKNILLTLKEHNDNSCTTIKQTYNARSAYRSSIRGADTEIQHLMKLLERDQYIHWHRLKDEVVVRDLFWCHPDAVKLCNACHLVFFIDSTYKTNRYRLPLLDFVGVTPTTMTFSAGFAYLEAERVNNIVWALERFRDLFLRNDRLPLVIVTDRDLALMNAVKTVFPESTNLLCRVESAHWALKRVLQNSVGDLCSVWDAMNNMIMLQHIASEVDRLRYLDNNLSFCGCVMRSMHGLPCACELSRYTVGSIPLESVHLFWRRLCFSDQGLCETEVTIKEEIEIISKRFDELDVAGKVTLKSKLREIAYPDHNSMCPPPSKVNTKGFIRDVVDVKADGNCGYRSIAALLGMGEDSWPLVRNELIKELGRWSHEYMNLFGGTERFEQLKLSLLVDGFSKVSVDKWMDITDMGYVIASRYNVILVSLSRQQSMTFFPLRSQPPPDSSGHCMICVGHVFGNHFVQVH</sequence>
<evidence type="ECO:0000313" key="4">
    <source>
        <dbReference type="Proteomes" id="UP000289340"/>
    </source>
</evidence>
<dbReference type="CDD" id="cd22744">
    <property type="entry name" value="OTU"/>
    <property type="match status" value="1"/>
</dbReference>
<feature type="region of interest" description="Disordered" evidence="1">
    <location>
        <begin position="1"/>
        <end position="24"/>
    </location>
</feature>
<feature type="non-terminal residue" evidence="3">
    <location>
        <position position="1"/>
    </location>
</feature>
<dbReference type="InterPro" id="IPR012340">
    <property type="entry name" value="NA-bd_OB-fold"/>
</dbReference>
<evidence type="ECO:0000259" key="2">
    <source>
        <dbReference type="PROSITE" id="PS50802"/>
    </source>
</evidence>